<dbReference type="Proteomes" id="UP001434883">
    <property type="component" value="Unassembled WGS sequence"/>
</dbReference>
<proteinExistence type="predicted"/>
<feature type="compositionally biased region" description="Low complexity" evidence="1">
    <location>
        <begin position="207"/>
        <end position="218"/>
    </location>
</feature>
<feature type="compositionally biased region" description="Polar residues" evidence="1">
    <location>
        <begin position="585"/>
        <end position="598"/>
    </location>
</feature>
<evidence type="ECO:0000313" key="2">
    <source>
        <dbReference type="EMBL" id="MEQ2193890.1"/>
    </source>
</evidence>
<feature type="region of interest" description="Disordered" evidence="1">
    <location>
        <begin position="503"/>
        <end position="706"/>
    </location>
</feature>
<feature type="compositionally biased region" description="Basic and acidic residues" evidence="1">
    <location>
        <begin position="551"/>
        <end position="560"/>
    </location>
</feature>
<feature type="compositionally biased region" description="Polar residues" evidence="1">
    <location>
        <begin position="219"/>
        <end position="235"/>
    </location>
</feature>
<feature type="compositionally biased region" description="Polar residues" evidence="1">
    <location>
        <begin position="425"/>
        <end position="435"/>
    </location>
</feature>
<dbReference type="SMART" id="SM00384">
    <property type="entry name" value="AT_hook"/>
    <property type="match status" value="2"/>
</dbReference>
<gene>
    <name evidence="2" type="ORF">XENOCAPTIV_017068</name>
</gene>
<evidence type="ECO:0000313" key="3">
    <source>
        <dbReference type="Proteomes" id="UP001434883"/>
    </source>
</evidence>
<feature type="compositionally biased region" description="Basic and acidic residues" evidence="1">
    <location>
        <begin position="898"/>
        <end position="913"/>
    </location>
</feature>
<comment type="caution">
    <text evidence="2">The sequence shown here is derived from an EMBL/GenBank/DDBJ whole genome shotgun (WGS) entry which is preliminary data.</text>
</comment>
<keyword evidence="3" id="KW-1185">Reference proteome</keyword>
<protein>
    <submittedName>
        <fullName evidence="2">Uncharacterized protein</fullName>
    </submittedName>
</protein>
<feature type="compositionally biased region" description="Polar residues" evidence="1">
    <location>
        <begin position="366"/>
        <end position="378"/>
    </location>
</feature>
<sequence length="1042" mass="114976">MQCMIQESMFRTLMKWSNIYVPDLRSLEERLICMEVSGVNEQIVMMVMKEVASLATFVNFLPLANRIYIEMAESTGASKVVQNLSVCTLSEQHKAWKQVGRVERLTCRKKRLKDCRKIAVKLEQGTMTVYTEGIPLKSPTKSPQLLCGRMDEESATRSAPPDGSLLPSDKGTGHPQIDLGILKTLKEVILQHKHEQRRSTLMREISSESGSKSESSSSAKQTTKEMQSSCLSSATEDISESAKECKSYASSSGSTKRSLSSSSLSLSVKTKKHTLESTKSQTNPSSFADGSETVPSLSSSKPGKSLVSSGEKDLSNKTETSLRASPQPSTSTGRNTCSSSTSAETSQSDKNKLTGGAMANGDHEVSAQSCTAKTQSDSKLVKSSEASPAAQGQNSEFTYEIQNQECFKDKNVDVNSPMKEGPDNESYQITDSVTGQKDKQNSDTETPGTEKSKILCQEGLQVSKNIEDSKKALNKLEMETFLDAKDNATEKEYVAVKDENCLAKNEGSTVKPDQKIKASTGEEGETLPIKQESSDKLLQIQTTDSSAETGTGERTEELVYKDSVSPTQRSFGRSKGGAKQDETNQDIVATDEQTITTRSTRERMENTEKDSSDGRKDNTPRQRRHTPTRDSQEQNKDRSLKGEEEMPAIDVTPTTCKQKPTQVISDDFRETKEEHKEAVTRRKRGRPKKTAGLLPPGAPSTCLASQSGRRCYYHSRRFTSLAQHSGRHTRSSSAAVKRCVETHQSQENEPKPAERAGVKSGRKVTTERKSAKTVPVLDPPGPGQESEVHKAETPISRMKKSLQVSHSINKEVQICSQSAKDAKEKEIATDDHEASLQEEKHLVKDEGLAVKPSQETRFSKSEDGENSPKKPSPDKQPETQTKDSSAETETDNGPVEMVCKESVKNKSGKERSFSHTARLAKQNKTNEDKAATNAPAVTTRSTSRRRKVTEKDSAFERKKDKTLTRRRKTNPGDSQHQNKEKTQKTEQEMLPKDDTPGTCEQKPPQEISEDVNFRKNGEEEKEPATKRKRGRPKKTAGPSPGE</sequence>
<feature type="compositionally biased region" description="Basic and acidic residues" evidence="1">
    <location>
        <begin position="820"/>
        <end position="848"/>
    </location>
</feature>
<dbReference type="EMBL" id="JAHRIN010008758">
    <property type="protein sequence ID" value="MEQ2193890.1"/>
    <property type="molecule type" value="Genomic_DNA"/>
</dbReference>
<feature type="region of interest" description="Disordered" evidence="1">
    <location>
        <begin position="194"/>
        <end position="235"/>
    </location>
</feature>
<feature type="compositionally biased region" description="Low complexity" evidence="1">
    <location>
        <begin position="336"/>
        <end position="346"/>
    </location>
</feature>
<feature type="compositionally biased region" description="Basic and acidic residues" evidence="1">
    <location>
        <begin position="949"/>
        <end position="963"/>
    </location>
</feature>
<feature type="compositionally biased region" description="Polar residues" evidence="1">
    <location>
        <begin position="317"/>
        <end position="335"/>
    </location>
</feature>
<feature type="compositionally biased region" description="Basic and acidic residues" evidence="1">
    <location>
        <begin position="1011"/>
        <end position="1025"/>
    </location>
</feature>
<feature type="compositionally biased region" description="Polar residues" evidence="1">
    <location>
        <begin position="384"/>
        <end position="405"/>
    </location>
</feature>
<accession>A0ABV0QDJ5</accession>
<feature type="compositionally biased region" description="Polar residues" evidence="1">
    <location>
        <begin position="277"/>
        <end position="288"/>
    </location>
</feature>
<reference evidence="2 3" key="1">
    <citation type="submission" date="2021-06" db="EMBL/GenBank/DDBJ databases">
        <authorList>
            <person name="Palmer J.M."/>
        </authorList>
    </citation>
    <scope>NUCLEOTIDE SEQUENCE [LARGE SCALE GENOMIC DNA]</scope>
    <source>
        <strain evidence="2 3">XC_2019</strain>
        <tissue evidence="2">Muscle</tissue>
    </source>
</reference>
<feature type="compositionally biased region" description="Low complexity" evidence="1">
    <location>
        <begin position="294"/>
        <end position="309"/>
    </location>
</feature>
<organism evidence="2 3">
    <name type="scientific">Xenoophorus captivus</name>
    <dbReference type="NCBI Taxonomy" id="1517983"/>
    <lineage>
        <taxon>Eukaryota</taxon>
        <taxon>Metazoa</taxon>
        <taxon>Chordata</taxon>
        <taxon>Craniata</taxon>
        <taxon>Vertebrata</taxon>
        <taxon>Euteleostomi</taxon>
        <taxon>Actinopterygii</taxon>
        <taxon>Neopterygii</taxon>
        <taxon>Teleostei</taxon>
        <taxon>Neoteleostei</taxon>
        <taxon>Acanthomorphata</taxon>
        <taxon>Ovalentaria</taxon>
        <taxon>Atherinomorphae</taxon>
        <taxon>Cyprinodontiformes</taxon>
        <taxon>Goodeidae</taxon>
        <taxon>Xenoophorus</taxon>
    </lineage>
</organism>
<name>A0ABV0QDJ5_9TELE</name>
<feature type="compositionally biased region" description="Basic and acidic residues" evidence="1">
    <location>
        <begin position="599"/>
        <end position="620"/>
    </location>
</feature>
<dbReference type="InterPro" id="IPR017956">
    <property type="entry name" value="AT_hook_DNA-bd_motif"/>
</dbReference>
<feature type="compositionally biased region" description="Polar residues" evidence="1">
    <location>
        <begin position="539"/>
        <end position="549"/>
    </location>
</feature>
<feature type="compositionally biased region" description="Basic and acidic residues" evidence="1">
    <location>
        <begin position="738"/>
        <end position="757"/>
    </location>
</feature>
<feature type="compositionally biased region" description="Polar residues" evidence="1">
    <location>
        <begin position="652"/>
        <end position="664"/>
    </location>
</feature>
<feature type="compositionally biased region" description="Basic and acidic residues" evidence="1">
    <location>
        <begin position="857"/>
        <end position="885"/>
    </location>
</feature>
<feature type="compositionally biased region" description="Basic and acidic residues" evidence="1">
    <location>
        <begin position="436"/>
        <end position="453"/>
    </location>
</feature>
<evidence type="ECO:0000256" key="1">
    <source>
        <dbReference type="SAM" id="MobiDB-lite"/>
    </source>
</evidence>
<feature type="compositionally biased region" description="Basic and acidic residues" evidence="1">
    <location>
        <begin position="627"/>
        <end position="644"/>
    </location>
</feature>
<feature type="compositionally biased region" description="Low complexity" evidence="1">
    <location>
        <begin position="250"/>
        <end position="268"/>
    </location>
</feature>
<feature type="compositionally biased region" description="Basic and acidic residues" evidence="1">
    <location>
        <begin position="666"/>
        <end position="680"/>
    </location>
</feature>
<feature type="region of interest" description="Disordered" evidence="1">
    <location>
        <begin position="721"/>
        <end position="1042"/>
    </location>
</feature>
<feature type="compositionally biased region" description="Basic and acidic residues" evidence="1">
    <location>
        <begin position="976"/>
        <end position="995"/>
    </location>
</feature>
<feature type="region of interest" description="Disordered" evidence="1">
    <location>
        <begin position="141"/>
        <end position="173"/>
    </location>
</feature>
<feature type="region of interest" description="Disordered" evidence="1">
    <location>
        <begin position="248"/>
        <end position="454"/>
    </location>
</feature>